<dbReference type="RefSeq" id="WP_150078331.1">
    <property type="nucleotide sequence ID" value="NZ_VWOX01000013.1"/>
</dbReference>
<protein>
    <submittedName>
        <fullName evidence="1">Uncharacterized protein</fullName>
    </submittedName>
</protein>
<evidence type="ECO:0000313" key="1">
    <source>
        <dbReference type="EMBL" id="KAA5540391.1"/>
    </source>
</evidence>
<dbReference type="AlphaFoldDB" id="A0A5M6CYU5"/>
<dbReference type="Proteomes" id="UP000324479">
    <property type="component" value="Unassembled WGS sequence"/>
</dbReference>
<comment type="caution">
    <text evidence="1">The sequence shown here is derived from an EMBL/GenBank/DDBJ whole genome shotgun (WGS) entry which is preliminary data.</text>
</comment>
<keyword evidence="2" id="KW-1185">Reference proteome</keyword>
<accession>A0A5M6CYU5</accession>
<organism evidence="1 2">
    <name type="scientific">Roseiconus nitratireducens</name>
    <dbReference type="NCBI Taxonomy" id="2605748"/>
    <lineage>
        <taxon>Bacteria</taxon>
        <taxon>Pseudomonadati</taxon>
        <taxon>Planctomycetota</taxon>
        <taxon>Planctomycetia</taxon>
        <taxon>Pirellulales</taxon>
        <taxon>Pirellulaceae</taxon>
        <taxon>Roseiconus</taxon>
    </lineage>
</organism>
<name>A0A5M6CYU5_9BACT</name>
<reference evidence="1 2" key="1">
    <citation type="submission" date="2019-08" db="EMBL/GenBank/DDBJ databases">
        <authorList>
            <person name="Dhanesh K."/>
            <person name="Kumar G."/>
            <person name="Sasikala C."/>
            <person name="Venkata Ramana C."/>
        </authorList>
    </citation>
    <scope>NUCLEOTIDE SEQUENCE [LARGE SCALE GENOMIC DNA]</scope>
    <source>
        <strain evidence="1 2">JC645</strain>
    </source>
</reference>
<evidence type="ECO:0000313" key="2">
    <source>
        <dbReference type="Proteomes" id="UP000324479"/>
    </source>
</evidence>
<dbReference type="EMBL" id="VWOX01000013">
    <property type="protein sequence ID" value="KAA5540391.1"/>
    <property type="molecule type" value="Genomic_DNA"/>
</dbReference>
<gene>
    <name evidence="1" type="ORF">FYK55_20430</name>
</gene>
<sequence length="76" mass="8593">MDEQETTDRPRWLTDELLEHAIRVFQPKSSAPFGEPEAVDVLVSLSQLLEVTGILKLEDDYEADEALHRLGEGQQS</sequence>
<proteinExistence type="predicted"/>